<reference evidence="2 3" key="1">
    <citation type="submission" date="2021-04" db="EMBL/GenBank/DDBJ databases">
        <title>Genomics, taxonomy and metabolism of representatives of sulfur bacteria of the genus Thiothrix: Thiothrix fructosivorans QT, Thiothrix unzii A1T and three new species, Thiothrix subterranea sp. nov., Thiothrix litoralis sp. nov. and 'Candidatus Thiothrix anitrata' sp. nov.</title>
        <authorList>
            <person name="Ravin N.V."/>
            <person name="Smolyakov D."/>
            <person name="Rudenko T.S."/>
            <person name="Mardanov A.V."/>
            <person name="Beletsky A.V."/>
            <person name="Markov N.D."/>
            <person name="Fomenkov A.I."/>
            <person name="Roberts R.J."/>
            <person name="Karnachuk O.V."/>
            <person name="Novikov A."/>
            <person name="Grabovich M.Y."/>
        </authorList>
    </citation>
    <scope>NUCLEOTIDE SEQUENCE [LARGE SCALE GENOMIC DNA]</scope>
    <source>
        <strain evidence="2 3">A52</strain>
    </source>
</reference>
<keyword evidence="3" id="KW-1185">Reference proteome</keyword>
<sequence length="85" mass="9255">MTTATLRAVGGSVVMAIPKRVLELLGLHAGSQVNVNVQNGQLVIVPRVKPRYALGELMAQCDFSQPISQEEREWLDVTPVGLEDI</sequence>
<dbReference type="InterPro" id="IPR007159">
    <property type="entry name" value="SpoVT-AbrB_dom"/>
</dbReference>
<feature type="domain" description="SpoVT-AbrB" evidence="1">
    <location>
        <begin position="7"/>
        <end position="52"/>
    </location>
</feature>
<dbReference type="SUPFAM" id="SSF89447">
    <property type="entry name" value="AbrB/MazE/MraZ-like"/>
    <property type="match status" value="1"/>
</dbReference>
<dbReference type="RefSeq" id="WP_210230269.1">
    <property type="nucleotide sequence ID" value="NZ_CP072800.1"/>
</dbReference>
<gene>
    <name evidence="2" type="ORF">J8380_08880</name>
</gene>
<dbReference type="Pfam" id="PF04014">
    <property type="entry name" value="MazE_antitoxin"/>
    <property type="match status" value="1"/>
</dbReference>
<dbReference type="InterPro" id="IPR037914">
    <property type="entry name" value="SpoVT-AbrB_sf"/>
</dbReference>
<name>A0ABX7X8S0_9GAMM</name>
<proteinExistence type="predicted"/>
<dbReference type="EMBL" id="CP072800">
    <property type="protein sequence ID" value="QTR51635.1"/>
    <property type="molecule type" value="Genomic_DNA"/>
</dbReference>
<accession>A0ABX7X8S0</accession>
<evidence type="ECO:0000259" key="1">
    <source>
        <dbReference type="SMART" id="SM00966"/>
    </source>
</evidence>
<evidence type="ECO:0000313" key="3">
    <source>
        <dbReference type="Proteomes" id="UP000672027"/>
    </source>
</evidence>
<organism evidence="2 3">
    <name type="scientific">Candidatus Thiothrix anitrata</name>
    <dbReference type="NCBI Taxonomy" id="2823902"/>
    <lineage>
        <taxon>Bacteria</taxon>
        <taxon>Pseudomonadati</taxon>
        <taxon>Pseudomonadota</taxon>
        <taxon>Gammaproteobacteria</taxon>
        <taxon>Thiotrichales</taxon>
        <taxon>Thiotrichaceae</taxon>
        <taxon>Thiothrix</taxon>
    </lineage>
</organism>
<dbReference type="SMART" id="SM00966">
    <property type="entry name" value="SpoVT_AbrB"/>
    <property type="match status" value="1"/>
</dbReference>
<evidence type="ECO:0000313" key="2">
    <source>
        <dbReference type="EMBL" id="QTR51635.1"/>
    </source>
</evidence>
<protein>
    <submittedName>
        <fullName evidence="2">Antitoxin</fullName>
    </submittedName>
</protein>
<dbReference type="Proteomes" id="UP000672027">
    <property type="component" value="Chromosome"/>
</dbReference>
<dbReference type="Gene3D" id="2.10.260.10">
    <property type="match status" value="1"/>
</dbReference>